<organism evidence="1 2">
    <name type="scientific">Bacillus cereus VD118</name>
    <dbReference type="NCBI Taxonomy" id="1053231"/>
    <lineage>
        <taxon>Bacteria</taxon>
        <taxon>Bacillati</taxon>
        <taxon>Bacillota</taxon>
        <taxon>Bacilli</taxon>
        <taxon>Bacillales</taxon>
        <taxon>Bacillaceae</taxon>
        <taxon>Bacillus</taxon>
        <taxon>Bacillus cereus group</taxon>
    </lineage>
</organism>
<proteinExistence type="predicted"/>
<dbReference type="Pfam" id="PF13489">
    <property type="entry name" value="Methyltransf_23"/>
    <property type="match status" value="1"/>
</dbReference>
<name>R8QGB3_BACCE</name>
<accession>R8QGB3</accession>
<evidence type="ECO:0000313" key="1">
    <source>
        <dbReference type="EMBL" id="EOP70115.1"/>
    </source>
</evidence>
<sequence length="239" mass="27572">MDSAFIKVIQENNYSIKKGYKSRSNPQYFDDFTNMTWQPQVYALANYLGKYLDCSYVIDIGCGTAGKLVKCFPEFQIIGVDMGSNLEFCQKNYNYGTWINHDLESSQMLNISKDILDKSVIVCSDVIEHLKNPCYLLWNIKNMMNYAPACILSTPERDIVRGKNDFGPPENISHVREWNMNELVDLFNFFSLNIKFTGLTINNDVHKRRETILAMLVNDSHHKAKQLGELKTQTIKDII</sequence>
<dbReference type="Proteomes" id="UP000014019">
    <property type="component" value="Unassembled WGS sequence"/>
</dbReference>
<dbReference type="Gene3D" id="3.40.50.150">
    <property type="entry name" value="Vaccinia Virus protein VP39"/>
    <property type="match status" value="1"/>
</dbReference>
<dbReference type="AlphaFoldDB" id="R8QGB3"/>
<dbReference type="HOGENOM" id="CLU_1174881_0_0_9"/>
<dbReference type="EMBL" id="AHEZ01000045">
    <property type="protein sequence ID" value="EOP70115.1"/>
    <property type="molecule type" value="Genomic_DNA"/>
</dbReference>
<dbReference type="SUPFAM" id="SSF53335">
    <property type="entry name" value="S-adenosyl-L-methionine-dependent methyltransferases"/>
    <property type="match status" value="1"/>
</dbReference>
<evidence type="ECO:0008006" key="3">
    <source>
        <dbReference type="Google" id="ProtNLM"/>
    </source>
</evidence>
<dbReference type="PATRIC" id="fig|1053231.3.peg.2621"/>
<gene>
    <name evidence="1" type="ORF">IIQ_01399</name>
</gene>
<comment type="caution">
    <text evidence="1">The sequence shown here is derived from an EMBL/GenBank/DDBJ whole genome shotgun (WGS) entry which is preliminary data.</text>
</comment>
<protein>
    <recommendedName>
        <fullName evidence="3">Methyltransferase domain-containing protein</fullName>
    </recommendedName>
</protein>
<dbReference type="RefSeq" id="WP_016104891.1">
    <property type="nucleotide sequence ID" value="NZ_KB976798.1"/>
</dbReference>
<reference evidence="1 2" key="1">
    <citation type="submission" date="2012-12" db="EMBL/GenBank/DDBJ databases">
        <title>The Genome Sequence of Bacillus cereus VD118.</title>
        <authorList>
            <consortium name="The Broad Institute Genome Sequencing Platform"/>
            <consortium name="The Broad Institute Genome Sequencing Center for Infectious Disease"/>
            <person name="Feldgarden M."/>
            <person name="Van der Auwera G.A."/>
            <person name="Mahillon J."/>
            <person name="Duprez V."/>
            <person name="Timmery S."/>
            <person name="Mattelet C."/>
            <person name="Dierick K."/>
            <person name="Sun M."/>
            <person name="Yu Z."/>
            <person name="Zhu L."/>
            <person name="Hu X."/>
            <person name="Shank E.B."/>
            <person name="Swiecicka I."/>
            <person name="Hansen B.M."/>
            <person name="Andrup L."/>
            <person name="Walker B."/>
            <person name="Young S.K."/>
            <person name="Zeng Q."/>
            <person name="Gargeya S."/>
            <person name="Fitzgerald M."/>
            <person name="Haas B."/>
            <person name="Abouelleil A."/>
            <person name="Alvarado L."/>
            <person name="Arachchi H.M."/>
            <person name="Berlin A.M."/>
            <person name="Chapman S.B."/>
            <person name="Dewar J."/>
            <person name="Goldberg J."/>
            <person name="Griggs A."/>
            <person name="Gujja S."/>
            <person name="Hansen M."/>
            <person name="Howarth C."/>
            <person name="Imamovic A."/>
            <person name="Larimer J."/>
            <person name="McCowan C."/>
            <person name="Murphy C."/>
            <person name="Neiman D."/>
            <person name="Pearson M."/>
            <person name="Priest M."/>
            <person name="Roberts A."/>
            <person name="Saif S."/>
            <person name="Shea T."/>
            <person name="Sisk P."/>
            <person name="Sykes S."/>
            <person name="Wortman J."/>
            <person name="Nusbaum C."/>
            <person name="Birren B."/>
        </authorList>
    </citation>
    <scope>NUCLEOTIDE SEQUENCE [LARGE SCALE GENOMIC DNA]</scope>
    <source>
        <strain evidence="1 2">VD118</strain>
    </source>
</reference>
<dbReference type="InterPro" id="IPR029063">
    <property type="entry name" value="SAM-dependent_MTases_sf"/>
</dbReference>
<evidence type="ECO:0000313" key="2">
    <source>
        <dbReference type="Proteomes" id="UP000014019"/>
    </source>
</evidence>